<dbReference type="InterPro" id="IPR013078">
    <property type="entry name" value="His_Pase_superF_clade-1"/>
</dbReference>
<evidence type="ECO:0000256" key="3">
    <source>
        <dbReference type="ARBA" id="ARBA00023152"/>
    </source>
</evidence>
<keyword evidence="4" id="KW-0413">Isomerase</keyword>
<keyword evidence="3" id="KW-0324">Glycolysis</keyword>
<dbReference type="Pfam" id="PF00300">
    <property type="entry name" value="His_Phos_1"/>
    <property type="match status" value="1"/>
</dbReference>
<keyword evidence="6" id="KW-1185">Reference proteome</keyword>
<evidence type="ECO:0000256" key="1">
    <source>
        <dbReference type="ARBA" id="ARBA00006717"/>
    </source>
</evidence>
<dbReference type="Proteomes" id="UP001185012">
    <property type="component" value="Unassembled WGS sequence"/>
</dbReference>
<dbReference type="RefSeq" id="WP_309865554.1">
    <property type="nucleotide sequence ID" value="NZ_JAVDQG010000004.1"/>
</dbReference>
<dbReference type="CDD" id="cd07067">
    <property type="entry name" value="HP_PGM_like"/>
    <property type="match status" value="1"/>
</dbReference>
<evidence type="ECO:0000313" key="5">
    <source>
        <dbReference type="EMBL" id="MDR6226103.1"/>
    </source>
</evidence>
<evidence type="ECO:0000256" key="4">
    <source>
        <dbReference type="ARBA" id="ARBA00023235"/>
    </source>
</evidence>
<dbReference type="InterPro" id="IPR005952">
    <property type="entry name" value="Phosphogly_mut1"/>
</dbReference>
<proteinExistence type="inferred from homology"/>
<evidence type="ECO:0000313" key="6">
    <source>
        <dbReference type="Proteomes" id="UP001185012"/>
    </source>
</evidence>
<dbReference type="InterPro" id="IPR029033">
    <property type="entry name" value="His_PPase_superfam"/>
</dbReference>
<dbReference type="EMBL" id="JAVDQG010000004">
    <property type="protein sequence ID" value="MDR6226103.1"/>
    <property type="molecule type" value="Genomic_DNA"/>
</dbReference>
<reference evidence="5 6" key="1">
    <citation type="submission" date="2023-07" db="EMBL/GenBank/DDBJ databases">
        <title>Genomic Encyclopedia of Type Strains, Phase IV (KMG-IV): sequencing the most valuable type-strain genomes for metagenomic binning, comparative biology and taxonomic classification.</title>
        <authorList>
            <person name="Goeker M."/>
        </authorList>
    </citation>
    <scope>NUCLEOTIDE SEQUENCE [LARGE SCALE GENOMIC DNA]</scope>
    <source>
        <strain evidence="5 6">DSM 45903</strain>
    </source>
</reference>
<name>A0ABU1IMX4_9BACL</name>
<sequence>MSVVRGRALMRLIWLRHGETTANREKRYCGHLDPSLTTRGREQAKTAFRSVSPQVRPHVLHISDRSRCEETATPWLRDHPDLPVVRTPALRELSFGAWEGKTYDELMESDQEHLQAWIRDPWQVAPPGGETLTDLGRRLERWLHRLLQSHDEGETVLVVSHGGPIRWFYACLVAGDPGRFWDRDVMPGSWFVFRHHDGKWREEGI</sequence>
<comment type="caution">
    <text evidence="5">The sequence shown here is derived from an EMBL/GenBank/DDBJ whole genome shotgun (WGS) entry which is preliminary data.</text>
</comment>
<dbReference type="EC" id="5.4.2.11" evidence="2"/>
<comment type="similarity">
    <text evidence="1">Belongs to the phosphoglycerate mutase family. BPG-dependent PGAM subfamily.</text>
</comment>
<dbReference type="PANTHER" id="PTHR11931">
    <property type="entry name" value="PHOSPHOGLYCERATE MUTASE"/>
    <property type="match status" value="1"/>
</dbReference>
<dbReference type="Gene3D" id="3.40.50.1240">
    <property type="entry name" value="Phosphoglycerate mutase-like"/>
    <property type="match status" value="1"/>
</dbReference>
<dbReference type="SMART" id="SM00855">
    <property type="entry name" value="PGAM"/>
    <property type="match status" value="1"/>
</dbReference>
<accession>A0ABU1IMX4</accession>
<dbReference type="SUPFAM" id="SSF53254">
    <property type="entry name" value="Phosphoglycerate mutase-like"/>
    <property type="match status" value="1"/>
</dbReference>
<evidence type="ECO:0000256" key="2">
    <source>
        <dbReference type="ARBA" id="ARBA00012028"/>
    </source>
</evidence>
<gene>
    <name evidence="5" type="ORF">JOE21_002109</name>
</gene>
<organism evidence="5 6">
    <name type="scientific">Desmospora profundinema</name>
    <dbReference type="NCBI Taxonomy" id="1571184"/>
    <lineage>
        <taxon>Bacteria</taxon>
        <taxon>Bacillati</taxon>
        <taxon>Bacillota</taxon>
        <taxon>Bacilli</taxon>
        <taxon>Bacillales</taxon>
        <taxon>Thermoactinomycetaceae</taxon>
        <taxon>Desmospora</taxon>
    </lineage>
</organism>
<protein>
    <recommendedName>
        <fullName evidence="2">phosphoglycerate mutase (2,3-diphosphoglycerate-dependent)</fullName>
        <ecNumber evidence="2">5.4.2.11</ecNumber>
    </recommendedName>
</protein>